<dbReference type="Proteomes" id="UP000467840">
    <property type="component" value="Chromosome 8"/>
</dbReference>
<name>A0A6A6KGT3_HEVBR</name>
<evidence type="ECO:0000313" key="2">
    <source>
        <dbReference type="Proteomes" id="UP000467840"/>
    </source>
</evidence>
<reference evidence="1 2" key="1">
    <citation type="journal article" date="2020" name="Mol. Plant">
        <title>The Chromosome-Based Rubber Tree Genome Provides New Insights into Spurge Genome Evolution and Rubber Biosynthesis.</title>
        <authorList>
            <person name="Liu J."/>
            <person name="Shi C."/>
            <person name="Shi C.C."/>
            <person name="Li W."/>
            <person name="Zhang Q.J."/>
            <person name="Zhang Y."/>
            <person name="Li K."/>
            <person name="Lu H.F."/>
            <person name="Shi C."/>
            <person name="Zhu S.T."/>
            <person name="Xiao Z.Y."/>
            <person name="Nan H."/>
            <person name="Yue Y."/>
            <person name="Zhu X.G."/>
            <person name="Wu Y."/>
            <person name="Hong X.N."/>
            <person name="Fan G.Y."/>
            <person name="Tong Y."/>
            <person name="Zhang D."/>
            <person name="Mao C.L."/>
            <person name="Liu Y.L."/>
            <person name="Hao S.J."/>
            <person name="Liu W.Q."/>
            <person name="Lv M.Q."/>
            <person name="Zhang H.B."/>
            <person name="Liu Y."/>
            <person name="Hu-Tang G.R."/>
            <person name="Wang J.P."/>
            <person name="Wang J.H."/>
            <person name="Sun Y.H."/>
            <person name="Ni S.B."/>
            <person name="Chen W.B."/>
            <person name="Zhang X.C."/>
            <person name="Jiao Y.N."/>
            <person name="Eichler E.E."/>
            <person name="Li G.H."/>
            <person name="Liu X."/>
            <person name="Gao L.Z."/>
        </authorList>
    </citation>
    <scope>NUCLEOTIDE SEQUENCE [LARGE SCALE GENOMIC DNA]</scope>
    <source>
        <strain evidence="2">cv. GT1</strain>
        <tissue evidence="1">Leaf</tissue>
    </source>
</reference>
<evidence type="ECO:0000313" key="1">
    <source>
        <dbReference type="EMBL" id="KAF2287624.1"/>
    </source>
</evidence>
<dbReference type="PANTHER" id="PTHR11439:SF455">
    <property type="entry name" value="RLK (RECEPTOR-LIKE PROTEIN KINASE) 8, PUTATIVE-RELATED"/>
    <property type="match status" value="1"/>
</dbReference>
<organism evidence="1 2">
    <name type="scientific">Hevea brasiliensis</name>
    <name type="common">Para rubber tree</name>
    <name type="synonym">Siphonia brasiliensis</name>
    <dbReference type="NCBI Taxonomy" id="3981"/>
    <lineage>
        <taxon>Eukaryota</taxon>
        <taxon>Viridiplantae</taxon>
        <taxon>Streptophyta</taxon>
        <taxon>Embryophyta</taxon>
        <taxon>Tracheophyta</taxon>
        <taxon>Spermatophyta</taxon>
        <taxon>Magnoliopsida</taxon>
        <taxon>eudicotyledons</taxon>
        <taxon>Gunneridae</taxon>
        <taxon>Pentapetalae</taxon>
        <taxon>rosids</taxon>
        <taxon>fabids</taxon>
        <taxon>Malpighiales</taxon>
        <taxon>Euphorbiaceae</taxon>
        <taxon>Crotonoideae</taxon>
        <taxon>Micrandreae</taxon>
        <taxon>Hevea</taxon>
    </lineage>
</organism>
<dbReference type="AlphaFoldDB" id="A0A6A6KGT3"/>
<dbReference type="EMBL" id="JAAGAX010000016">
    <property type="protein sequence ID" value="KAF2287624.1"/>
    <property type="molecule type" value="Genomic_DNA"/>
</dbReference>
<sequence length="274" mass="30496">MRIFGSLCYPWFKPYSPHKLAPRSTKCVFLDYSKFSIQKCDDASTNKSTTSTTAPYAPLPPILLTPQPVPASPSPQDGIFGPPLAHLSLQPTDATEYIEDLLHKANMSTCKSLSTPATPNEKLQATGAESAPDITLYRTIVGALQYFNITRPDIAFSVHKASQYVHSPKMQHWVAVKCFTLLKGTQWYGLLLTPSSNIDIHAYSDADWASNLNDRKSINGYAIFMGSNLISWQSKKQPTVARSSTEVDETHNSNLTWLDFQGDDRVVIEYISCR</sequence>
<dbReference type="CDD" id="cd09272">
    <property type="entry name" value="RNase_HI_RT_Ty1"/>
    <property type="match status" value="1"/>
</dbReference>
<proteinExistence type="predicted"/>
<dbReference type="PANTHER" id="PTHR11439">
    <property type="entry name" value="GAG-POL-RELATED RETROTRANSPOSON"/>
    <property type="match status" value="1"/>
</dbReference>
<protein>
    <recommendedName>
        <fullName evidence="3">Reverse transcriptase Ty1/copia-type domain-containing protein</fullName>
    </recommendedName>
</protein>
<keyword evidence="2" id="KW-1185">Reference proteome</keyword>
<evidence type="ECO:0008006" key="3">
    <source>
        <dbReference type="Google" id="ProtNLM"/>
    </source>
</evidence>
<accession>A0A6A6KGT3</accession>
<comment type="caution">
    <text evidence="1">The sequence shown here is derived from an EMBL/GenBank/DDBJ whole genome shotgun (WGS) entry which is preliminary data.</text>
</comment>
<gene>
    <name evidence="1" type="ORF">GH714_001916</name>
</gene>